<dbReference type="EMBL" id="KN833003">
    <property type="protein sequence ID" value="KIM80567.1"/>
    <property type="molecule type" value="Genomic_DNA"/>
</dbReference>
<gene>
    <name evidence="1" type="ORF">PILCRDRAFT_822298</name>
</gene>
<keyword evidence="2" id="KW-1185">Reference proteome</keyword>
<reference evidence="2" key="2">
    <citation type="submission" date="2015-01" db="EMBL/GenBank/DDBJ databases">
        <title>Evolutionary Origins and Diversification of the Mycorrhizal Mutualists.</title>
        <authorList>
            <consortium name="DOE Joint Genome Institute"/>
            <consortium name="Mycorrhizal Genomics Consortium"/>
            <person name="Kohler A."/>
            <person name="Kuo A."/>
            <person name="Nagy L.G."/>
            <person name="Floudas D."/>
            <person name="Copeland A."/>
            <person name="Barry K.W."/>
            <person name="Cichocki N."/>
            <person name="Veneault-Fourrey C."/>
            <person name="LaButti K."/>
            <person name="Lindquist E.A."/>
            <person name="Lipzen A."/>
            <person name="Lundell T."/>
            <person name="Morin E."/>
            <person name="Murat C."/>
            <person name="Riley R."/>
            <person name="Ohm R."/>
            <person name="Sun H."/>
            <person name="Tunlid A."/>
            <person name="Henrissat B."/>
            <person name="Grigoriev I.V."/>
            <person name="Hibbett D.S."/>
            <person name="Martin F."/>
        </authorList>
    </citation>
    <scope>NUCLEOTIDE SEQUENCE [LARGE SCALE GENOMIC DNA]</scope>
    <source>
        <strain evidence="2">F 1598</strain>
    </source>
</reference>
<proteinExistence type="predicted"/>
<organism evidence="1 2">
    <name type="scientific">Piloderma croceum (strain F 1598)</name>
    <dbReference type="NCBI Taxonomy" id="765440"/>
    <lineage>
        <taxon>Eukaryota</taxon>
        <taxon>Fungi</taxon>
        <taxon>Dikarya</taxon>
        <taxon>Basidiomycota</taxon>
        <taxon>Agaricomycotina</taxon>
        <taxon>Agaricomycetes</taxon>
        <taxon>Agaricomycetidae</taxon>
        <taxon>Atheliales</taxon>
        <taxon>Atheliaceae</taxon>
        <taxon>Piloderma</taxon>
    </lineage>
</organism>
<sequence>MLLFAYFKQLGGGLSQLSQYDLIRQPASLISLTFISSTDISNGSYECLCRIISPPDHIPD</sequence>
<dbReference type="Proteomes" id="UP000054166">
    <property type="component" value="Unassembled WGS sequence"/>
</dbReference>
<reference evidence="1 2" key="1">
    <citation type="submission" date="2014-04" db="EMBL/GenBank/DDBJ databases">
        <authorList>
            <consortium name="DOE Joint Genome Institute"/>
            <person name="Kuo A."/>
            <person name="Tarkka M."/>
            <person name="Buscot F."/>
            <person name="Kohler A."/>
            <person name="Nagy L.G."/>
            <person name="Floudas D."/>
            <person name="Copeland A."/>
            <person name="Barry K.W."/>
            <person name="Cichocki N."/>
            <person name="Veneault-Fourrey C."/>
            <person name="LaButti K."/>
            <person name="Lindquist E.A."/>
            <person name="Lipzen A."/>
            <person name="Lundell T."/>
            <person name="Morin E."/>
            <person name="Murat C."/>
            <person name="Sun H."/>
            <person name="Tunlid A."/>
            <person name="Henrissat B."/>
            <person name="Grigoriev I.V."/>
            <person name="Hibbett D.S."/>
            <person name="Martin F."/>
            <person name="Nordberg H.P."/>
            <person name="Cantor M.N."/>
            <person name="Hua S.X."/>
        </authorList>
    </citation>
    <scope>NUCLEOTIDE SEQUENCE [LARGE SCALE GENOMIC DNA]</scope>
    <source>
        <strain evidence="1 2">F 1598</strain>
    </source>
</reference>
<accession>A0A0C3BTA1</accession>
<evidence type="ECO:0000313" key="2">
    <source>
        <dbReference type="Proteomes" id="UP000054166"/>
    </source>
</evidence>
<dbReference type="InParanoid" id="A0A0C3BTA1"/>
<name>A0A0C3BTA1_PILCF</name>
<protein>
    <submittedName>
        <fullName evidence="1">Uncharacterized protein</fullName>
    </submittedName>
</protein>
<evidence type="ECO:0000313" key="1">
    <source>
        <dbReference type="EMBL" id="KIM80567.1"/>
    </source>
</evidence>
<dbReference type="HOGENOM" id="CLU_2942612_0_0_1"/>
<dbReference type="AlphaFoldDB" id="A0A0C3BTA1"/>